<dbReference type="SMART" id="SM01260">
    <property type="entry name" value="LANC_like"/>
    <property type="match status" value="1"/>
</dbReference>
<evidence type="ECO:0000313" key="2">
    <source>
        <dbReference type="EMBL" id="PYH82020.1"/>
    </source>
</evidence>
<keyword evidence="3" id="KW-1185">Reference proteome</keyword>
<dbReference type="RefSeq" id="XP_025492220.1">
    <property type="nucleotide sequence ID" value="XM_025641496.1"/>
</dbReference>
<dbReference type="EMBL" id="KZ821698">
    <property type="protein sequence ID" value="PYH82020.1"/>
    <property type="molecule type" value="Genomic_DNA"/>
</dbReference>
<dbReference type="Pfam" id="PF05147">
    <property type="entry name" value="LANC_like"/>
    <property type="match status" value="1"/>
</dbReference>
<protein>
    <submittedName>
        <fullName evidence="2">Lanthionine synthetase C family protein</fullName>
    </submittedName>
</protein>
<feature type="binding site" evidence="1">
    <location>
        <position position="371"/>
    </location>
    <ligand>
        <name>Zn(2+)</name>
        <dbReference type="ChEBI" id="CHEBI:29105"/>
    </ligand>
</feature>
<dbReference type="OrthoDB" id="10257263at2759"/>
<dbReference type="GO" id="GO:0005975">
    <property type="term" value="P:carbohydrate metabolic process"/>
    <property type="evidence" value="ECO:0007669"/>
    <property type="project" value="InterPro"/>
</dbReference>
<feature type="binding site" evidence="1">
    <location>
        <position position="318"/>
    </location>
    <ligand>
        <name>Zn(2+)</name>
        <dbReference type="ChEBI" id="CHEBI:29105"/>
    </ligand>
</feature>
<name>A0A319CCE1_9EURO</name>
<evidence type="ECO:0000256" key="1">
    <source>
        <dbReference type="PIRSR" id="PIRSR607822-1"/>
    </source>
</evidence>
<dbReference type="InterPro" id="IPR007822">
    <property type="entry name" value="LANC-like"/>
</dbReference>
<dbReference type="VEuPathDB" id="FungiDB:BO82DRAFT_72773"/>
<organism evidence="2 3">
    <name type="scientific">Aspergillus uvarum CBS 121591</name>
    <dbReference type="NCBI Taxonomy" id="1448315"/>
    <lineage>
        <taxon>Eukaryota</taxon>
        <taxon>Fungi</taxon>
        <taxon>Dikarya</taxon>
        <taxon>Ascomycota</taxon>
        <taxon>Pezizomycotina</taxon>
        <taxon>Eurotiomycetes</taxon>
        <taxon>Eurotiomycetidae</taxon>
        <taxon>Eurotiales</taxon>
        <taxon>Aspergillaceae</taxon>
        <taxon>Aspergillus</taxon>
        <taxon>Aspergillus subgen. Circumdati</taxon>
    </lineage>
</organism>
<dbReference type="PANTHER" id="PTHR12736">
    <property type="entry name" value="LANC-LIKE PROTEIN"/>
    <property type="match status" value="1"/>
</dbReference>
<accession>A0A319CCE1</accession>
<evidence type="ECO:0000313" key="3">
    <source>
        <dbReference type="Proteomes" id="UP000248340"/>
    </source>
</evidence>
<dbReference type="SUPFAM" id="SSF158745">
    <property type="entry name" value="LanC-like"/>
    <property type="match status" value="1"/>
</dbReference>
<dbReference type="AlphaFoldDB" id="A0A319CCE1"/>
<dbReference type="PANTHER" id="PTHR12736:SF7">
    <property type="entry name" value="LANC-LIKE PROTEIN 3"/>
    <property type="match status" value="1"/>
</dbReference>
<dbReference type="Gene3D" id="1.50.10.10">
    <property type="match status" value="1"/>
</dbReference>
<reference evidence="2 3" key="1">
    <citation type="submission" date="2016-12" db="EMBL/GenBank/DDBJ databases">
        <title>The genomes of Aspergillus section Nigri reveals drivers in fungal speciation.</title>
        <authorList>
            <consortium name="DOE Joint Genome Institute"/>
            <person name="Vesth T.C."/>
            <person name="Nybo J."/>
            <person name="Theobald S."/>
            <person name="Brandl J."/>
            <person name="Frisvad J.C."/>
            <person name="Nielsen K.F."/>
            <person name="Lyhne E.K."/>
            <person name="Kogle M.E."/>
            <person name="Kuo A."/>
            <person name="Riley R."/>
            <person name="Clum A."/>
            <person name="Nolan M."/>
            <person name="Lipzen A."/>
            <person name="Salamov A."/>
            <person name="Henrissat B."/>
            <person name="Wiebenga A."/>
            <person name="De Vries R.P."/>
            <person name="Grigoriev I.V."/>
            <person name="Mortensen U.H."/>
            <person name="Andersen M.R."/>
            <person name="Baker S.E."/>
        </authorList>
    </citation>
    <scope>NUCLEOTIDE SEQUENCE [LARGE SCALE GENOMIC DNA]</scope>
    <source>
        <strain evidence="2 3">CBS 121591</strain>
    </source>
</reference>
<keyword evidence="1" id="KW-0862">Zinc</keyword>
<gene>
    <name evidence="2" type="ORF">BO82DRAFT_72773</name>
</gene>
<sequence length="520" mass="57438">MSIGNAPQFYPNTLSPVAISEDSLKDTLKQLQEAVQRGAMLLQENCPPLKDWGKSHNTGFYAGLPGIVLTFLRLDHQVKSLGFDSQRFHQLAIERVLPEGPDVPILHERVSPFGSSSALAGPILRILASRDLKTAVSSNDTECIQKVMRIALNNGHMVSHGGSLMGSDEVLFGRAGLLWALLNLRLRGYEDKTAQALTLVFKEIPRLVDRIIASGIVGREDFISKHGDQDALPLMWHWKEDRYSLGAVHGIGKSGILSSLLACTPEELSNGAERDYLPLIAGTITGLCKICIANSGHLPTSLPFHGSSRRSSPLVQICHGSPGFLNLMACARRNRPLVSTFWQPEWDKVISMACDRVWKEGVLYKGGSLCHGITGNAWSLLLLHDSFQYDEDLMETTRRNYVARTGDVDLASNASELTGDYFLARALALLLEARKTPPYSDPKRDSPLYRMPDRPYSLAEGLAGTVCAWANACVILQSRLWSTHIQKDPSSHDLDAMYQEYESQKLEIPILAYHKPTGLL</sequence>
<dbReference type="CDD" id="cd04794">
    <property type="entry name" value="euk_LANCL"/>
    <property type="match status" value="1"/>
</dbReference>
<dbReference type="GeneID" id="37144238"/>
<dbReference type="InterPro" id="IPR012341">
    <property type="entry name" value="6hp_glycosidase-like_sf"/>
</dbReference>
<dbReference type="GO" id="GO:0046872">
    <property type="term" value="F:metal ion binding"/>
    <property type="evidence" value="ECO:0007669"/>
    <property type="project" value="UniProtKB-KW"/>
</dbReference>
<dbReference type="GO" id="GO:0031179">
    <property type="term" value="P:peptide modification"/>
    <property type="evidence" value="ECO:0007669"/>
    <property type="project" value="InterPro"/>
</dbReference>
<dbReference type="GO" id="GO:0005886">
    <property type="term" value="C:plasma membrane"/>
    <property type="evidence" value="ECO:0007669"/>
    <property type="project" value="TreeGrafter"/>
</dbReference>
<keyword evidence="1" id="KW-0479">Metal-binding</keyword>
<feature type="binding site" evidence="1">
    <location>
        <position position="370"/>
    </location>
    <ligand>
        <name>Zn(2+)</name>
        <dbReference type="ChEBI" id="CHEBI:29105"/>
    </ligand>
</feature>
<dbReference type="PRINTS" id="PR01950">
    <property type="entry name" value="LANCSUPER"/>
</dbReference>
<dbReference type="Proteomes" id="UP000248340">
    <property type="component" value="Unassembled WGS sequence"/>
</dbReference>
<proteinExistence type="predicted"/>